<name>A0A9W8IWL4_9AGAR</name>
<sequence>MRPSAGFTAALLLALKLSSVLAVPIDLSSSDVMSARELPSAPLETRDFEEYNNARNFLDEDLDTREHRINRRGGTSSGFRPGSRPGVTTVKEGPENANRPRPGSTVSGFRSRFSSGQQRIRGDRPAIATQKEYGRDVLSEGGDFNGREVDEELEARGPDNGYRVGRARGGSVSWRGRTARWAY</sequence>
<protein>
    <submittedName>
        <fullName evidence="3">Uncharacterized protein</fullName>
    </submittedName>
</protein>
<evidence type="ECO:0000256" key="2">
    <source>
        <dbReference type="SAM" id="SignalP"/>
    </source>
</evidence>
<organism evidence="3 4">
    <name type="scientific">Candolleomyces eurysporus</name>
    <dbReference type="NCBI Taxonomy" id="2828524"/>
    <lineage>
        <taxon>Eukaryota</taxon>
        <taxon>Fungi</taxon>
        <taxon>Dikarya</taxon>
        <taxon>Basidiomycota</taxon>
        <taxon>Agaricomycotina</taxon>
        <taxon>Agaricomycetes</taxon>
        <taxon>Agaricomycetidae</taxon>
        <taxon>Agaricales</taxon>
        <taxon>Agaricineae</taxon>
        <taxon>Psathyrellaceae</taxon>
        <taxon>Candolleomyces</taxon>
    </lineage>
</organism>
<accession>A0A9W8IWL4</accession>
<feature type="chain" id="PRO_5040968993" evidence="2">
    <location>
        <begin position="23"/>
        <end position="183"/>
    </location>
</feature>
<evidence type="ECO:0000313" key="3">
    <source>
        <dbReference type="EMBL" id="KAJ2924701.1"/>
    </source>
</evidence>
<evidence type="ECO:0000256" key="1">
    <source>
        <dbReference type="SAM" id="MobiDB-lite"/>
    </source>
</evidence>
<feature type="region of interest" description="Disordered" evidence="1">
    <location>
        <begin position="65"/>
        <end position="132"/>
    </location>
</feature>
<dbReference type="EMBL" id="JANBPK010001209">
    <property type="protein sequence ID" value="KAJ2924701.1"/>
    <property type="molecule type" value="Genomic_DNA"/>
</dbReference>
<feature type="signal peptide" evidence="2">
    <location>
        <begin position="1"/>
        <end position="22"/>
    </location>
</feature>
<dbReference type="AlphaFoldDB" id="A0A9W8IWL4"/>
<dbReference type="Proteomes" id="UP001140091">
    <property type="component" value="Unassembled WGS sequence"/>
</dbReference>
<feature type="compositionally biased region" description="Polar residues" evidence="1">
    <location>
        <begin position="104"/>
        <end position="118"/>
    </location>
</feature>
<reference evidence="3" key="1">
    <citation type="submission" date="2022-06" db="EMBL/GenBank/DDBJ databases">
        <title>Genome Sequence of Candolleomyces eurysporus.</title>
        <authorList>
            <person name="Buettner E."/>
        </authorList>
    </citation>
    <scope>NUCLEOTIDE SEQUENCE</scope>
    <source>
        <strain evidence="3">VTCC 930004</strain>
    </source>
</reference>
<feature type="non-terminal residue" evidence="3">
    <location>
        <position position="183"/>
    </location>
</feature>
<proteinExistence type="predicted"/>
<comment type="caution">
    <text evidence="3">The sequence shown here is derived from an EMBL/GenBank/DDBJ whole genome shotgun (WGS) entry which is preliminary data.</text>
</comment>
<keyword evidence="4" id="KW-1185">Reference proteome</keyword>
<keyword evidence="2" id="KW-0732">Signal</keyword>
<evidence type="ECO:0000313" key="4">
    <source>
        <dbReference type="Proteomes" id="UP001140091"/>
    </source>
</evidence>
<gene>
    <name evidence="3" type="ORF">H1R20_g12387</name>
</gene>
<dbReference type="OrthoDB" id="10391168at2759"/>